<dbReference type="Pfam" id="PF13385">
    <property type="entry name" value="Laminin_G_3"/>
    <property type="match status" value="1"/>
</dbReference>
<reference evidence="2" key="1">
    <citation type="journal article" date="2019" name="Int. J. Syst. Evol. Microbiol.">
        <title>The Global Catalogue of Microorganisms (GCM) 10K type strain sequencing project: providing services to taxonomists for standard genome sequencing and annotation.</title>
        <authorList>
            <consortium name="The Broad Institute Genomics Platform"/>
            <consortium name="The Broad Institute Genome Sequencing Center for Infectious Disease"/>
            <person name="Wu L."/>
            <person name="Ma J."/>
        </authorList>
    </citation>
    <scope>NUCLEOTIDE SEQUENCE [LARGE SCALE GENOMIC DNA]</scope>
    <source>
        <strain evidence="2">CCUG 62414</strain>
    </source>
</reference>
<name>A0ABW3JHW6_9FLAO</name>
<proteinExistence type="predicted"/>
<dbReference type="EMBL" id="JBHTJI010000001">
    <property type="protein sequence ID" value="MFD0990082.1"/>
    <property type="molecule type" value="Genomic_DNA"/>
</dbReference>
<sequence>MKNIKYYHLFITMLFVVLSGVLNSQTISENQNIEWTISRFLNKKLQNVQISGNPKIVKSPYGNAVYFNGVDDAFFLNEMPLKNLEEFTIEMIFNPAIDGDFEQRVVHMGEVSHDRMLLEIRAVEGNWYFDGYVASKGNKLALIDEKLTHPLGKWYHVAFVVTQNSLTTYVNGKLELQQSYTFKPIETGKTSFGVRLNKRSWFKGSIYKIKISPNQLKPDSFMSS</sequence>
<gene>
    <name evidence="1" type="ORF">ACFQ1R_08240</name>
</gene>
<dbReference type="Gene3D" id="2.60.120.200">
    <property type="match status" value="1"/>
</dbReference>
<comment type="caution">
    <text evidence="1">The sequence shown here is derived from an EMBL/GenBank/DDBJ whole genome shotgun (WGS) entry which is preliminary data.</text>
</comment>
<dbReference type="Proteomes" id="UP001597061">
    <property type="component" value="Unassembled WGS sequence"/>
</dbReference>
<evidence type="ECO:0000313" key="2">
    <source>
        <dbReference type="Proteomes" id="UP001597061"/>
    </source>
</evidence>
<protein>
    <submittedName>
        <fullName evidence="1">LamG-like jellyroll fold domain-containing protein</fullName>
    </submittedName>
</protein>
<organism evidence="1 2">
    <name type="scientific">Mariniflexile jejuense</name>
    <dbReference type="NCBI Taxonomy" id="1173582"/>
    <lineage>
        <taxon>Bacteria</taxon>
        <taxon>Pseudomonadati</taxon>
        <taxon>Bacteroidota</taxon>
        <taxon>Flavobacteriia</taxon>
        <taxon>Flavobacteriales</taxon>
        <taxon>Flavobacteriaceae</taxon>
        <taxon>Mariniflexile</taxon>
    </lineage>
</organism>
<dbReference type="RefSeq" id="WP_379925668.1">
    <property type="nucleotide sequence ID" value="NZ_JBHTJI010000001.1"/>
</dbReference>
<accession>A0ABW3JHW6</accession>
<dbReference type="InterPro" id="IPR013320">
    <property type="entry name" value="ConA-like_dom_sf"/>
</dbReference>
<evidence type="ECO:0000313" key="1">
    <source>
        <dbReference type="EMBL" id="MFD0990082.1"/>
    </source>
</evidence>
<keyword evidence="2" id="KW-1185">Reference proteome</keyword>
<dbReference type="SUPFAM" id="SSF49899">
    <property type="entry name" value="Concanavalin A-like lectins/glucanases"/>
    <property type="match status" value="1"/>
</dbReference>